<gene>
    <name evidence="1" type="ORF">SLS53_008732</name>
</gene>
<name>A0AAN9U051_9PEZI</name>
<keyword evidence="2" id="KW-1185">Reference proteome</keyword>
<organism evidence="1 2">
    <name type="scientific">Cytospora paraplurivora</name>
    <dbReference type="NCBI Taxonomy" id="2898453"/>
    <lineage>
        <taxon>Eukaryota</taxon>
        <taxon>Fungi</taxon>
        <taxon>Dikarya</taxon>
        <taxon>Ascomycota</taxon>
        <taxon>Pezizomycotina</taxon>
        <taxon>Sordariomycetes</taxon>
        <taxon>Sordariomycetidae</taxon>
        <taxon>Diaporthales</taxon>
        <taxon>Cytosporaceae</taxon>
        <taxon>Cytospora</taxon>
    </lineage>
</organism>
<feature type="non-terminal residue" evidence="1">
    <location>
        <position position="1"/>
    </location>
</feature>
<evidence type="ECO:0000313" key="1">
    <source>
        <dbReference type="EMBL" id="KAK7731568.1"/>
    </source>
</evidence>
<comment type="caution">
    <text evidence="1">The sequence shown here is derived from an EMBL/GenBank/DDBJ whole genome shotgun (WGS) entry which is preliminary data.</text>
</comment>
<dbReference type="EMBL" id="JAJSPL020000055">
    <property type="protein sequence ID" value="KAK7731568.1"/>
    <property type="molecule type" value="Genomic_DNA"/>
</dbReference>
<dbReference type="AlphaFoldDB" id="A0AAN9U051"/>
<protein>
    <submittedName>
        <fullName evidence="1">Uncharacterized protein</fullName>
    </submittedName>
</protein>
<sequence length="85" mass="10052">GVQSRIEDKAEELREELRDELETGIYYDVEHEMDDIITVRVEDEMYAAREVLEDQMGFIEERIEGRLIQHIEDVDISLQVGINRD</sequence>
<evidence type="ECO:0000313" key="2">
    <source>
        <dbReference type="Proteomes" id="UP001320245"/>
    </source>
</evidence>
<dbReference type="Proteomes" id="UP001320245">
    <property type="component" value="Unassembled WGS sequence"/>
</dbReference>
<proteinExistence type="predicted"/>
<reference evidence="1 2" key="1">
    <citation type="journal article" date="2023" name="PLoS ONE">
        <title>Cytospora paraplurivora sp. nov. isolated from orchards with fruit tree decline syndrome in Ontario, Canada.</title>
        <authorList>
            <person name="Ilyukhin E."/>
            <person name="Nguyen H.D.T."/>
            <person name="Castle A.J."/>
            <person name="Ellouze W."/>
        </authorList>
    </citation>
    <scope>NUCLEOTIDE SEQUENCE [LARGE SCALE GENOMIC DNA]</scope>
    <source>
        <strain evidence="1 2">FDS-564</strain>
    </source>
</reference>
<accession>A0AAN9U051</accession>